<evidence type="ECO:0000313" key="5">
    <source>
        <dbReference type="RefSeq" id="XP_033578618.1"/>
    </source>
</evidence>
<gene>
    <name evidence="3 5" type="ORF">BDZ99DRAFT_475182</name>
</gene>
<feature type="transmembrane region" description="Helical" evidence="2">
    <location>
        <begin position="155"/>
        <end position="173"/>
    </location>
</feature>
<proteinExistence type="predicted"/>
<reference evidence="5" key="2">
    <citation type="submission" date="2020-04" db="EMBL/GenBank/DDBJ databases">
        <authorList>
            <consortium name="NCBI Genome Project"/>
        </authorList>
    </citation>
    <scope>NUCLEOTIDE SEQUENCE</scope>
    <source>
        <strain evidence="5">CBS 304.34</strain>
    </source>
</reference>
<feature type="transmembrane region" description="Helical" evidence="2">
    <location>
        <begin position="37"/>
        <end position="61"/>
    </location>
</feature>
<dbReference type="AlphaFoldDB" id="A0A6A6YUE5"/>
<name>A0A6A6YUE5_9PEZI</name>
<dbReference type="Proteomes" id="UP000504636">
    <property type="component" value="Unplaced"/>
</dbReference>
<evidence type="ECO:0000313" key="3">
    <source>
        <dbReference type="EMBL" id="KAF2811654.1"/>
    </source>
</evidence>
<dbReference type="GeneID" id="54462854"/>
<keyword evidence="1" id="KW-0175">Coiled coil</keyword>
<dbReference type="OrthoDB" id="10625611at2759"/>
<protein>
    <submittedName>
        <fullName evidence="3 5">Uncharacterized protein</fullName>
    </submittedName>
</protein>
<feature type="transmembrane region" description="Helical" evidence="2">
    <location>
        <begin position="126"/>
        <end position="149"/>
    </location>
</feature>
<sequence length="289" mass="33880">MTISSTIHTVRNAFLIYIFTLPAIAFAYISLWEFFKIFYFLILSSTIIKIKFSIWTLICVFRLTLFLTASALDAKLTLACRLNPSTQPRPDFRLRAIKMERLRRTAVGQPWTYATVLGYWRMRIPAFLLVGIMALAMLLSVSSGMWFWAWVPLLSMLRFLISAVYMCYLRWIGCPALDKEYTRMLALRRSALDSVTIDWLDWLLNAVIGEDGPTQEQIMQLEDDWKELETRLVNSRVELEDLRHRLVESEEARSGTYEESDEMKQLAERVKVVDETLWLIEEEIRNHIE</sequence>
<evidence type="ECO:0000256" key="1">
    <source>
        <dbReference type="SAM" id="Coils"/>
    </source>
</evidence>
<evidence type="ECO:0000256" key="2">
    <source>
        <dbReference type="SAM" id="Phobius"/>
    </source>
</evidence>
<feature type="transmembrane region" description="Helical" evidence="2">
    <location>
        <begin position="12"/>
        <end position="31"/>
    </location>
</feature>
<keyword evidence="2" id="KW-1133">Transmembrane helix</keyword>
<dbReference type="RefSeq" id="XP_033578618.1">
    <property type="nucleotide sequence ID" value="XM_033721961.1"/>
</dbReference>
<evidence type="ECO:0000313" key="4">
    <source>
        <dbReference type="Proteomes" id="UP000504636"/>
    </source>
</evidence>
<keyword evidence="2" id="KW-0472">Membrane</keyword>
<accession>A0A6A6YUE5</accession>
<organism evidence="3">
    <name type="scientific">Mytilinidion resinicola</name>
    <dbReference type="NCBI Taxonomy" id="574789"/>
    <lineage>
        <taxon>Eukaryota</taxon>
        <taxon>Fungi</taxon>
        <taxon>Dikarya</taxon>
        <taxon>Ascomycota</taxon>
        <taxon>Pezizomycotina</taxon>
        <taxon>Dothideomycetes</taxon>
        <taxon>Pleosporomycetidae</taxon>
        <taxon>Mytilinidiales</taxon>
        <taxon>Mytilinidiaceae</taxon>
        <taxon>Mytilinidion</taxon>
    </lineage>
</organism>
<feature type="coiled-coil region" evidence="1">
    <location>
        <begin position="218"/>
        <end position="252"/>
    </location>
</feature>
<dbReference type="EMBL" id="MU003698">
    <property type="protein sequence ID" value="KAF2811654.1"/>
    <property type="molecule type" value="Genomic_DNA"/>
</dbReference>
<reference evidence="5" key="3">
    <citation type="submission" date="2025-04" db="UniProtKB">
        <authorList>
            <consortium name="RefSeq"/>
        </authorList>
    </citation>
    <scope>IDENTIFICATION</scope>
    <source>
        <strain evidence="5">CBS 304.34</strain>
    </source>
</reference>
<keyword evidence="2" id="KW-0812">Transmembrane</keyword>
<reference evidence="3 5" key="1">
    <citation type="journal article" date="2020" name="Stud. Mycol.">
        <title>101 Dothideomycetes genomes: a test case for predicting lifestyles and emergence of pathogens.</title>
        <authorList>
            <person name="Haridas S."/>
            <person name="Albert R."/>
            <person name="Binder M."/>
            <person name="Bloem J."/>
            <person name="Labutti K."/>
            <person name="Salamov A."/>
            <person name="Andreopoulos B."/>
            <person name="Baker S."/>
            <person name="Barry K."/>
            <person name="Bills G."/>
            <person name="Bluhm B."/>
            <person name="Cannon C."/>
            <person name="Castanera R."/>
            <person name="Culley D."/>
            <person name="Daum C."/>
            <person name="Ezra D."/>
            <person name="Gonzalez J."/>
            <person name="Henrissat B."/>
            <person name="Kuo A."/>
            <person name="Liang C."/>
            <person name="Lipzen A."/>
            <person name="Lutzoni F."/>
            <person name="Magnuson J."/>
            <person name="Mondo S."/>
            <person name="Nolan M."/>
            <person name="Ohm R."/>
            <person name="Pangilinan J."/>
            <person name="Park H.-J."/>
            <person name="Ramirez L."/>
            <person name="Alfaro M."/>
            <person name="Sun H."/>
            <person name="Tritt A."/>
            <person name="Yoshinaga Y."/>
            <person name="Zwiers L.-H."/>
            <person name="Turgeon B."/>
            <person name="Goodwin S."/>
            <person name="Spatafora J."/>
            <person name="Crous P."/>
            <person name="Grigoriev I."/>
        </authorList>
    </citation>
    <scope>NUCLEOTIDE SEQUENCE</scope>
    <source>
        <strain evidence="3 5">CBS 304.34</strain>
    </source>
</reference>
<keyword evidence="4" id="KW-1185">Reference proteome</keyword>